<dbReference type="PANTHER" id="PTHR43156">
    <property type="entry name" value="STAGE II SPORULATION PROTEIN E-RELATED"/>
    <property type="match status" value="1"/>
</dbReference>
<reference evidence="4" key="1">
    <citation type="submission" date="2005-10" db="EMBL/GenBank/DDBJ databases">
        <title>Complete sequence of Pelobacter carbinolicus DSM 2380.</title>
        <authorList>
            <person name="Copeland A."/>
            <person name="Lucas S."/>
            <person name="Lapidus A."/>
            <person name="Barry K."/>
            <person name="Detter J.C."/>
            <person name="Glavina T."/>
            <person name="Hammon N."/>
            <person name="Israni S."/>
            <person name="Pitluck S."/>
            <person name="Chertkov O."/>
            <person name="Schmutz J."/>
            <person name="Larimer F."/>
            <person name="Land M."/>
            <person name="Kyrpides N."/>
            <person name="Ivanova N."/>
            <person name="Richardson P."/>
        </authorList>
    </citation>
    <scope>NUCLEOTIDE SEQUENCE [LARGE SCALE GENOMIC DNA]</scope>
    <source>
        <strain evidence="4">DSM 2380 / NBRC 103641 / GraBd1</strain>
    </source>
</reference>
<dbReference type="AlphaFoldDB" id="Q3A6S6"/>
<dbReference type="InterPro" id="IPR052016">
    <property type="entry name" value="Bact_Sigma-Reg"/>
</dbReference>
<dbReference type="Gene3D" id="3.60.40.10">
    <property type="entry name" value="PPM-type phosphatase domain"/>
    <property type="match status" value="1"/>
</dbReference>
<dbReference type="EMBL" id="CP000142">
    <property type="protein sequence ID" value="ABA87931.1"/>
    <property type="molecule type" value="Genomic_DNA"/>
</dbReference>
<organism evidence="3 4">
    <name type="scientific">Syntrophotalea carbinolica (strain DSM 2380 / NBRC 103641 / GraBd1)</name>
    <name type="common">Pelobacter carbinolicus</name>
    <dbReference type="NCBI Taxonomy" id="338963"/>
    <lineage>
        <taxon>Bacteria</taxon>
        <taxon>Pseudomonadati</taxon>
        <taxon>Thermodesulfobacteriota</taxon>
        <taxon>Desulfuromonadia</taxon>
        <taxon>Desulfuromonadales</taxon>
        <taxon>Syntrophotaleaceae</taxon>
        <taxon>Syntrophotalea</taxon>
    </lineage>
</organism>
<dbReference type="STRING" id="338963.Pcar_0672"/>
<dbReference type="GO" id="GO:0016791">
    <property type="term" value="F:phosphatase activity"/>
    <property type="evidence" value="ECO:0007669"/>
    <property type="project" value="TreeGrafter"/>
</dbReference>
<protein>
    <submittedName>
        <fullName evidence="3">Serine phosphatase, SpoIIE domain-containing</fullName>
    </submittedName>
</protein>
<dbReference type="PANTHER" id="PTHR43156:SF2">
    <property type="entry name" value="STAGE II SPORULATION PROTEIN E"/>
    <property type="match status" value="1"/>
</dbReference>
<accession>Q3A6S6</accession>
<dbReference type="SMART" id="SM00331">
    <property type="entry name" value="PP2C_SIG"/>
    <property type="match status" value="1"/>
</dbReference>
<dbReference type="SUPFAM" id="SSF81606">
    <property type="entry name" value="PP2C-like"/>
    <property type="match status" value="1"/>
</dbReference>
<name>Q3A6S6_SYNC1</name>
<sequence>MTSSFHTKADIDLASEVQQLLFPKGSPHCNWCCIGTKNRMARGLGGDYFDFIALPDGCLVVFLGDVTGHGLQASVVMALLYGFIHRGTAENCNPREMASRVNEFLFSFARRSRRLDHFFSTTLFYGVIDPDTLEMRYINNGQGNPLVRRGHKIVSLEATGQPLGYFDQPEIAMARFQFQHGDRFLLYTDGLVEAFNPKGQAFGLPGLKRLLRHDHRGHGEFLEALFQSLVSFGAPDPPQDDCTAITIDFKRPAV</sequence>
<dbReference type="InterPro" id="IPR036457">
    <property type="entry name" value="PPM-type-like_dom_sf"/>
</dbReference>
<dbReference type="HOGENOM" id="CLU_000445_43_1_7"/>
<feature type="domain" description="PPM-type phosphatase" evidence="2">
    <location>
        <begin position="29"/>
        <end position="249"/>
    </location>
</feature>
<proteinExistence type="predicted"/>
<evidence type="ECO:0000313" key="3">
    <source>
        <dbReference type="EMBL" id="ABA87931.1"/>
    </source>
</evidence>
<keyword evidence="1" id="KW-0378">Hydrolase</keyword>
<dbReference type="KEGG" id="pca:Pcar_0672"/>
<evidence type="ECO:0000259" key="2">
    <source>
        <dbReference type="SMART" id="SM00331"/>
    </source>
</evidence>
<dbReference type="OrthoDB" id="567977at2"/>
<dbReference type="eggNOG" id="COG2208">
    <property type="taxonomic scope" value="Bacteria"/>
</dbReference>
<dbReference type="InterPro" id="IPR001932">
    <property type="entry name" value="PPM-type_phosphatase-like_dom"/>
</dbReference>
<reference evidence="3 4" key="2">
    <citation type="journal article" date="2012" name="BMC Genomics">
        <title>The genome of Pelobacter carbinolicus reveals surprising metabolic capabilities and physiological features.</title>
        <authorList>
            <person name="Aklujkar M."/>
            <person name="Haveman S.A."/>
            <person name="Didonato R.Jr."/>
            <person name="Chertkov O."/>
            <person name="Han C.S."/>
            <person name="Land M.L."/>
            <person name="Brown P."/>
            <person name="Lovley D.R."/>
        </authorList>
    </citation>
    <scope>NUCLEOTIDE SEQUENCE [LARGE SCALE GENOMIC DNA]</scope>
    <source>
        <strain evidence="4">DSM 2380 / NBRC 103641 / GraBd1</strain>
    </source>
</reference>
<dbReference type="Pfam" id="PF07228">
    <property type="entry name" value="SpoIIE"/>
    <property type="match status" value="1"/>
</dbReference>
<gene>
    <name evidence="3" type="ordered locus">Pcar_0672</name>
</gene>
<dbReference type="RefSeq" id="WP_011340374.1">
    <property type="nucleotide sequence ID" value="NC_007498.2"/>
</dbReference>
<dbReference type="Proteomes" id="UP000002534">
    <property type="component" value="Chromosome"/>
</dbReference>
<evidence type="ECO:0000256" key="1">
    <source>
        <dbReference type="ARBA" id="ARBA00022801"/>
    </source>
</evidence>
<keyword evidence="4" id="KW-1185">Reference proteome</keyword>
<evidence type="ECO:0000313" key="4">
    <source>
        <dbReference type="Proteomes" id="UP000002534"/>
    </source>
</evidence>